<dbReference type="Pfam" id="PF05217">
    <property type="entry name" value="SAXO1-2"/>
    <property type="match status" value="1"/>
</dbReference>
<protein>
    <submittedName>
        <fullName evidence="3">Stabilizer of axonemal microtubules 1-like isoform X1</fullName>
    </submittedName>
</protein>
<comment type="caution">
    <text evidence="3">The sequence shown here is derived from an EMBL/GenBank/DDBJ whole genome shotgun (WGS) entry which is preliminary data.</text>
</comment>
<evidence type="ECO:0000256" key="2">
    <source>
        <dbReference type="SAM" id="MobiDB-lite"/>
    </source>
</evidence>
<evidence type="ECO:0000256" key="1">
    <source>
        <dbReference type="ARBA" id="ARBA00008738"/>
    </source>
</evidence>
<dbReference type="GO" id="GO:0005856">
    <property type="term" value="C:cytoskeleton"/>
    <property type="evidence" value="ECO:0007669"/>
    <property type="project" value="TreeGrafter"/>
</dbReference>
<dbReference type="AlphaFoldDB" id="A0AAD8CRR6"/>
<dbReference type="GO" id="GO:0008017">
    <property type="term" value="F:microtubule binding"/>
    <property type="evidence" value="ECO:0007669"/>
    <property type="project" value="InterPro"/>
</dbReference>
<evidence type="ECO:0000313" key="4">
    <source>
        <dbReference type="Proteomes" id="UP001230051"/>
    </source>
</evidence>
<evidence type="ECO:0000313" key="3">
    <source>
        <dbReference type="EMBL" id="KAK1156070.1"/>
    </source>
</evidence>
<proteinExistence type="inferred from homology"/>
<dbReference type="Proteomes" id="UP001230051">
    <property type="component" value="Unassembled WGS sequence"/>
</dbReference>
<accession>A0AAD8CRR6</accession>
<gene>
    <name evidence="3" type="ORF">AOXY_G26164</name>
</gene>
<reference evidence="3" key="1">
    <citation type="submission" date="2022-02" db="EMBL/GenBank/DDBJ databases">
        <title>Atlantic sturgeon de novo genome assembly.</title>
        <authorList>
            <person name="Stock M."/>
            <person name="Klopp C."/>
            <person name="Guiguen Y."/>
            <person name="Cabau C."/>
            <person name="Parinello H."/>
            <person name="Santidrian Yebra-Pimentel E."/>
            <person name="Kuhl H."/>
            <person name="Dirks R.P."/>
            <person name="Guessner J."/>
            <person name="Wuertz S."/>
            <person name="Du K."/>
            <person name="Schartl M."/>
        </authorList>
    </citation>
    <scope>NUCLEOTIDE SEQUENCE</scope>
    <source>
        <strain evidence="3">STURGEONOMICS-FGT-2020</strain>
        <tissue evidence="3">Whole blood</tissue>
    </source>
</reference>
<organism evidence="3 4">
    <name type="scientific">Acipenser oxyrinchus oxyrinchus</name>
    <dbReference type="NCBI Taxonomy" id="40147"/>
    <lineage>
        <taxon>Eukaryota</taxon>
        <taxon>Metazoa</taxon>
        <taxon>Chordata</taxon>
        <taxon>Craniata</taxon>
        <taxon>Vertebrata</taxon>
        <taxon>Euteleostomi</taxon>
        <taxon>Actinopterygii</taxon>
        <taxon>Chondrostei</taxon>
        <taxon>Acipenseriformes</taxon>
        <taxon>Acipenseridae</taxon>
        <taxon>Acipenser</taxon>
    </lineage>
</organism>
<dbReference type="InterPro" id="IPR033336">
    <property type="entry name" value="SAXO1/2"/>
</dbReference>
<comment type="similarity">
    <text evidence="1">Belongs to the FAM154 family.</text>
</comment>
<dbReference type="PANTHER" id="PTHR31516">
    <property type="entry name" value="STABILIZER OF AXONEMAL MICROTUBULES 2"/>
    <property type="match status" value="1"/>
</dbReference>
<sequence length="481" mass="55380">MDFPEFNCICELCDCGRHKHHKNCRKRNTTVQIGSESKRCHLTHYQSTFTLPHNARLRSSKRPLRTPLHCNPPAMQFQTTQRREFIPRLLAERTQPAFKKEQYRPPQEPLQGQTVYSLDFPAKQPEALVMQRPKSTIQRAGGAAAKISSTTTARESYQGRRGGPQLRFGELPAIVGSLLYPDQKEEMRTTTQREFIKKAGVKPELVRAVQCNLKIEGERDMKTTHQTVFQPLLLEKALAVPRPRLSEREAALRGAHMDSVTKYRSDYPARHSLPERRELARPPADNLAINHSLRGDFKTVQRETFPGWDTSKYKRPDPAHFKEELSDREREAHFQGDTITKLAYQPIPLNTLQLKPIKRPATVLKPHDARFEDITANRVFFQDWGVQPRVRYGDPYDGSCIRPLGRFETETTNRSTFYQKAAEMVTNCKPEHKPIEAVGEHDFTTVHQETYRPLNLPVCRLQAYLSQQQQMKENTPPAVPS</sequence>
<name>A0AAD8CRR6_ACIOX</name>
<keyword evidence="4" id="KW-1185">Reference proteome</keyword>
<feature type="region of interest" description="Disordered" evidence="2">
    <location>
        <begin position="139"/>
        <end position="165"/>
    </location>
</feature>
<dbReference type="EMBL" id="JAGXEW010000028">
    <property type="protein sequence ID" value="KAK1156070.1"/>
    <property type="molecule type" value="Genomic_DNA"/>
</dbReference>
<dbReference type="PANTHER" id="PTHR31516:SF18">
    <property type="entry name" value="TRANSLATION INITIATION FACTOR IF-2"/>
    <property type="match status" value="1"/>
</dbReference>